<evidence type="ECO:0000313" key="3">
    <source>
        <dbReference type="EMBL" id="BCJ35890.1"/>
    </source>
</evidence>
<evidence type="ECO:0000313" key="4">
    <source>
        <dbReference type="Proteomes" id="UP000611640"/>
    </source>
</evidence>
<dbReference type="GO" id="GO:0016491">
    <property type="term" value="F:oxidoreductase activity"/>
    <property type="evidence" value="ECO:0007669"/>
    <property type="project" value="UniProtKB-KW"/>
</dbReference>
<reference evidence="3 4" key="1">
    <citation type="submission" date="2020-08" db="EMBL/GenBank/DDBJ databases">
        <title>Whole genome shotgun sequence of Actinocatenispora thailandica NBRC 105041.</title>
        <authorList>
            <person name="Komaki H."/>
            <person name="Tamura T."/>
        </authorList>
    </citation>
    <scope>NUCLEOTIDE SEQUENCE [LARGE SCALE GENOMIC DNA]</scope>
    <source>
        <strain evidence="3 4">NBRC 105041</strain>
    </source>
</reference>
<dbReference type="InterPro" id="IPR051122">
    <property type="entry name" value="SDR_DHRS6-like"/>
</dbReference>
<dbReference type="PANTHER" id="PTHR43477:SF1">
    <property type="entry name" value="DIHYDROANTICAPSIN 7-DEHYDROGENASE"/>
    <property type="match status" value="1"/>
</dbReference>
<keyword evidence="2" id="KW-0560">Oxidoreductase</keyword>
<dbReference type="InterPro" id="IPR002347">
    <property type="entry name" value="SDR_fam"/>
</dbReference>
<protein>
    <submittedName>
        <fullName evidence="3">Short-chain dehydrogenase</fullName>
    </submittedName>
</protein>
<dbReference type="Proteomes" id="UP000611640">
    <property type="component" value="Chromosome"/>
</dbReference>
<evidence type="ECO:0000256" key="2">
    <source>
        <dbReference type="ARBA" id="ARBA00023002"/>
    </source>
</evidence>
<name>A0A7R7DQ77_9ACTN</name>
<dbReference type="EMBL" id="AP023355">
    <property type="protein sequence ID" value="BCJ35890.1"/>
    <property type="molecule type" value="Genomic_DNA"/>
</dbReference>
<sequence length="238" mass="23340">MTSHNDVLEGSTVLVVGGSSGIGLATARAARAAGAEVTVTGRDEAKLRAAGDRIAWRVADLHDRGSIAAAVPDRLDHLVLAAGDSAGIGPVTGLDLDSVRAGLDTKVIGFLGAIQAALPALQPGGSITLVGAASARSAAPGAVGLAMINGAVEAGVASLAAELTPVRVNAVSPGVVDTAWWSGFPAEAREAVFTQYGKAASIGRVGTAAEVAQAILALVANPYLTGAVLPVDGGPTVG</sequence>
<dbReference type="KEGG" id="atl:Athai_33930"/>
<evidence type="ECO:0000256" key="1">
    <source>
        <dbReference type="ARBA" id="ARBA00006484"/>
    </source>
</evidence>
<keyword evidence="4" id="KW-1185">Reference proteome</keyword>
<dbReference type="Gene3D" id="3.40.50.720">
    <property type="entry name" value="NAD(P)-binding Rossmann-like Domain"/>
    <property type="match status" value="1"/>
</dbReference>
<proteinExistence type="inferred from homology"/>
<gene>
    <name evidence="3" type="ORF">Athai_33930</name>
</gene>
<dbReference type="RefSeq" id="WP_203962344.1">
    <property type="nucleotide sequence ID" value="NZ_AP023355.1"/>
</dbReference>
<dbReference type="AlphaFoldDB" id="A0A7R7DQ77"/>
<accession>A0A7R7DQ77</accession>
<comment type="similarity">
    <text evidence="1">Belongs to the short-chain dehydrogenases/reductases (SDR) family.</text>
</comment>
<dbReference type="Pfam" id="PF13561">
    <property type="entry name" value="adh_short_C2"/>
    <property type="match status" value="1"/>
</dbReference>
<organism evidence="3 4">
    <name type="scientific">Actinocatenispora thailandica</name>
    <dbReference type="NCBI Taxonomy" id="227318"/>
    <lineage>
        <taxon>Bacteria</taxon>
        <taxon>Bacillati</taxon>
        <taxon>Actinomycetota</taxon>
        <taxon>Actinomycetes</taxon>
        <taxon>Micromonosporales</taxon>
        <taxon>Micromonosporaceae</taxon>
        <taxon>Actinocatenispora</taxon>
    </lineage>
</organism>
<dbReference type="InterPro" id="IPR036291">
    <property type="entry name" value="NAD(P)-bd_dom_sf"/>
</dbReference>
<dbReference type="PANTHER" id="PTHR43477">
    <property type="entry name" value="DIHYDROANTICAPSIN 7-DEHYDROGENASE"/>
    <property type="match status" value="1"/>
</dbReference>
<dbReference type="PRINTS" id="PR00081">
    <property type="entry name" value="GDHRDH"/>
</dbReference>
<dbReference type="SUPFAM" id="SSF51735">
    <property type="entry name" value="NAD(P)-binding Rossmann-fold domains"/>
    <property type="match status" value="1"/>
</dbReference>